<keyword evidence="3" id="KW-1185">Reference proteome</keyword>
<protein>
    <submittedName>
        <fullName evidence="2">Uncharacterized protein</fullName>
    </submittedName>
</protein>
<sequence length="106" mass="12759">MLFGHTCTYPTSFGFDSRGELDIIFYLLFNIYPEVSSYISYYKKNFNKINNIIFFVTRSFARMFLHYPLKKNNIYFFTIKFTLLSFNYQNTVLYCLRDLPIELVSC</sequence>
<dbReference type="AlphaFoldDB" id="A0A9P0BX90"/>
<organism evidence="2 3">
    <name type="scientific">Chrysodeixis includens</name>
    <name type="common">Soybean looper</name>
    <name type="synonym">Pseudoplusia includens</name>
    <dbReference type="NCBI Taxonomy" id="689277"/>
    <lineage>
        <taxon>Eukaryota</taxon>
        <taxon>Metazoa</taxon>
        <taxon>Ecdysozoa</taxon>
        <taxon>Arthropoda</taxon>
        <taxon>Hexapoda</taxon>
        <taxon>Insecta</taxon>
        <taxon>Pterygota</taxon>
        <taxon>Neoptera</taxon>
        <taxon>Endopterygota</taxon>
        <taxon>Lepidoptera</taxon>
        <taxon>Glossata</taxon>
        <taxon>Ditrysia</taxon>
        <taxon>Noctuoidea</taxon>
        <taxon>Noctuidae</taxon>
        <taxon>Plusiinae</taxon>
        <taxon>Chrysodeixis</taxon>
    </lineage>
</organism>
<evidence type="ECO:0000256" key="1">
    <source>
        <dbReference type="SAM" id="Phobius"/>
    </source>
</evidence>
<evidence type="ECO:0000313" key="3">
    <source>
        <dbReference type="Proteomes" id="UP001154114"/>
    </source>
</evidence>
<keyword evidence="1" id="KW-0812">Transmembrane</keyword>
<dbReference type="EMBL" id="LR824028">
    <property type="protein sequence ID" value="CAH0598315.1"/>
    <property type="molecule type" value="Genomic_DNA"/>
</dbReference>
<gene>
    <name evidence="2" type="ORF">CINC_LOCUS8148</name>
</gene>
<evidence type="ECO:0000313" key="2">
    <source>
        <dbReference type="EMBL" id="CAH0598315.1"/>
    </source>
</evidence>
<keyword evidence="1" id="KW-0472">Membrane</keyword>
<accession>A0A9P0BX90</accession>
<proteinExistence type="predicted"/>
<feature type="transmembrane region" description="Helical" evidence="1">
    <location>
        <begin position="23"/>
        <end position="41"/>
    </location>
</feature>
<keyword evidence="1" id="KW-1133">Transmembrane helix</keyword>
<reference evidence="2" key="1">
    <citation type="submission" date="2021-12" db="EMBL/GenBank/DDBJ databases">
        <authorList>
            <person name="King R."/>
        </authorList>
    </citation>
    <scope>NUCLEOTIDE SEQUENCE</scope>
</reference>
<name>A0A9P0BX90_CHRIL</name>
<dbReference type="Proteomes" id="UP001154114">
    <property type="component" value="Chromosome 25"/>
</dbReference>